<evidence type="ECO:0000256" key="6">
    <source>
        <dbReference type="ARBA" id="ARBA00022824"/>
    </source>
</evidence>
<evidence type="ECO:0000256" key="1">
    <source>
        <dbReference type="ARBA" id="ARBA00004477"/>
    </source>
</evidence>
<keyword evidence="8" id="KW-0521">NADP</keyword>
<feature type="chain" id="PRO_5045438338" evidence="14">
    <location>
        <begin position="27"/>
        <end position="285"/>
    </location>
</feature>
<evidence type="ECO:0000256" key="7">
    <source>
        <dbReference type="ARBA" id="ARBA00022848"/>
    </source>
</evidence>
<keyword evidence="11" id="KW-0443">Lipid metabolism</keyword>
<evidence type="ECO:0000256" key="3">
    <source>
        <dbReference type="ARBA" id="ARBA00007742"/>
    </source>
</evidence>
<evidence type="ECO:0000256" key="10">
    <source>
        <dbReference type="ARBA" id="ARBA00023002"/>
    </source>
</evidence>
<comment type="caution">
    <text evidence="16">The sequence shown here is derived from an EMBL/GenBank/DDBJ whole genome shotgun (WGS) entry which is preliminary data.</text>
</comment>
<dbReference type="Gene3D" id="1.20.120.1630">
    <property type="match status" value="1"/>
</dbReference>
<accession>A0ABQ7H594</accession>
<evidence type="ECO:0000256" key="11">
    <source>
        <dbReference type="ARBA" id="ARBA00023098"/>
    </source>
</evidence>
<evidence type="ECO:0000256" key="8">
    <source>
        <dbReference type="ARBA" id="ARBA00022857"/>
    </source>
</evidence>
<evidence type="ECO:0000256" key="13">
    <source>
        <dbReference type="SAM" id="Phobius"/>
    </source>
</evidence>
<evidence type="ECO:0000256" key="2">
    <source>
        <dbReference type="ARBA" id="ARBA00004524"/>
    </source>
</evidence>
<keyword evidence="10" id="KW-0560">Oxidoreductase</keyword>
<feature type="domain" description="3-oxo-5-alpha-steroid 4-dehydrogenase C-terminal" evidence="15">
    <location>
        <begin position="138"/>
        <end position="285"/>
    </location>
</feature>
<dbReference type="Proteomes" id="UP000815325">
    <property type="component" value="Unassembled WGS sequence"/>
</dbReference>
<feature type="transmembrane region" description="Helical" evidence="13">
    <location>
        <begin position="143"/>
        <end position="164"/>
    </location>
</feature>
<evidence type="ECO:0000313" key="17">
    <source>
        <dbReference type="Proteomes" id="UP000815325"/>
    </source>
</evidence>
<organism evidence="16 17">
    <name type="scientific">Dunaliella salina</name>
    <name type="common">Green alga</name>
    <name type="synonym">Protococcus salinus</name>
    <dbReference type="NCBI Taxonomy" id="3046"/>
    <lineage>
        <taxon>Eukaryota</taxon>
        <taxon>Viridiplantae</taxon>
        <taxon>Chlorophyta</taxon>
        <taxon>core chlorophytes</taxon>
        <taxon>Chlorophyceae</taxon>
        <taxon>CS clade</taxon>
        <taxon>Chlamydomonadales</taxon>
        <taxon>Dunaliellaceae</taxon>
        <taxon>Dunaliella</taxon>
    </lineage>
</organism>
<evidence type="ECO:0000256" key="14">
    <source>
        <dbReference type="SAM" id="SignalP"/>
    </source>
</evidence>
<keyword evidence="4 13" id="KW-0812">Transmembrane</keyword>
<evidence type="ECO:0000313" key="16">
    <source>
        <dbReference type="EMBL" id="KAF5842021.1"/>
    </source>
</evidence>
<gene>
    <name evidence="16" type="ORF">DUNSADRAFT_9902</name>
</gene>
<dbReference type="InterPro" id="IPR039357">
    <property type="entry name" value="SRD5A/TECR"/>
</dbReference>
<reference evidence="16" key="1">
    <citation type="submission" date="2017-08" db="EMBL/GenBank/DDBJ databases">
        <authorList>
            <person name="Polle J.E."/>
            <person name="Barry K."/>
            <person name="Cushman J."/>
            <person name="Schmutz J."/>
            <person name="Tran D."/>
            <person name="Hathwaick L.T."/>
            <person name="Yim W.C."/>
            <person name="Jenkins J."/>
            <person name="Mckie-Krisberg Z.M."/>
            <person name="Prochnik S."/>
            <person name="Lindquist E."/>
            <person name="Dockter R.B."/>
            <person name="Adam C."/>
            <person name="Molina H."/>
            <person name="Bunkerborg J."/>
            <person name="Jin E."/>
            <person name="Buchheim M."/>
            <person name="Magnuson J."/>
        </authorList>
    </citation>
    <scope>NUCLEOTIDE SEQUENCE</scope>
    <source>
        <strain evidence="16">CCAP 19/18</strain>
    </source>
</reference>
<dbReference type="PANTHER" id="PTHR10556">
    <property type="entry name" value="3-OXO-5-ALPHA-STEROID 4-DEHYDROGENASE"/>
    <property type="match status" value="1"/>
</dbReference>
<name>A0ABQ7H594_DUNSA</name>
<comment type="similarity">
    <text evidence="3">Belongs to the steroid 5-alpha reductase family.</text>
</comment>
<keyword evidence="5" id="KW-0221">Differentiation</keyword>
<dbReference type="InterPro" id="IPR001104">
    <property type="entry name" value="3-oxo-5_a-steroid_4-DH_C"/>
</dbReference>
<evidence type="ECO:0000259" key="15">
    <source>
        <dbReference type="Pfam" id="PF02544"/>
    </source>
</evidence>
<sequence>MPRRKRRGCPPTFFLTALIVPSSALAQEFVLALEKLQVEKPLHHMVSLLSMHLQRGGASSCTHRYRYSRGGWGILLHPKLAWFTQEVPSLLVTAAFCYYAGNYSLRGLSARTLLTVLFLAHYSYRSLLYPILMRSKNRMPFSIWLMSVSFCLWNGFLQGYFLGYQMAPDAPITPRVAAGAALQLFGLCNVIYADTTLIFLRKPGETGYKIPHGGMFKFVSAGNYASEILEWTGYALAAWSLPAAAFAIFVFANLAPRGAQHHQWYMQKFDNYKELRRSAVVPFLW</sequence>
<proteinExistence type="inferred from homology"/>
<feature type="transmembrane region" description="Helical" evidence="13">
    <location>
        <begin position="234"/>
        <end position="255"/>
    </location>
</feature>
<dbReference type="Pfam" id="PF02544">
    <property type="entry name" value="Steroid_dh"/>
    <property type="match status" value="1"/>
</dbReference>
<evidence type="ECO:0000256" key="4">
    <source>
        <dbReference type="ARBA" id="ARBA00022692"/>
    </source>
</evidence>
<keyword evidence="12 13" id="KW-0472">Membrane</keyword>
<dbReference type="PANTHER" id="PTHR10556:SF57">
    <property type="entry name" value="3-OXO-5-ALPHA-STEROID 4-DEHYDROGENASE 1"/>
    <property type="match status" value="1"/>
</dbReference>
<keyword evidence="17" id="KW-1185">Reference proteome</keyword>
<protein>
    <submittedName>
        <fullName evidence="16">3-oxo-5-alpha-steroid 4-dehydrogenase-domain-containing protein</fullName>
    </submittedName>
</protein>
<evidence type="ECO:0000256" key="9">
    <source>
        <dbReference type="ARBA" id="ARBA00022989"/>
    </source>
</evidence>
<keyword evidence="9 13" id="KW-1133">Transmembrane helix</keyword>
<keyword evidence="14" id="KW-0732">Signal</keyword>
<evidence type="ECO:0000256" key="5">
    <source>
        <dbReference type="ARBA" id="ARBA00022782"/>
    </source>
</evidence>
<feature type="signal peptide" evidence="14">
    <location>
        <begin position="1"/>
        <end position="26"/>
    </location>
</feature>
<keyword evidence="7" id="KW-0492">Microsome</keyword>
<keyword evidence="6" id="KW-0256">Endoplasmic reticulum</keyword>
<comment type="subcellular location">
    <subcellularLocation>
        <location evidence="1">Endoplasmic reticulum membrane</location>
        <topology evidence="1">Multi-pass membrane protein</topology>
    </subcellularLocation>
    <subcellularLocation>
        <location evidence="2">Microsome membrane</location>
    </subcellularLocation>
</comment>
<dbReference type="EMBL" id="MU069471">
    <property type="protein sequence ID" value="KAF5842021.1"/>
    <property type="molecule type" value="Genomic_DNA"/>
</dbReference>
<evidence type="ECO:0000256" key="12">
    <source>
        <dbReference type="ARBA" id="ARBA00023136"/>
    </source>
</evidence>
<feature type="transmembrane region" description="Helical" evidence="13">
    <location>
        <begin position="176"/>
        <end position="193"/>
    </location>
</feature>
<dbReference type="PROSITE" id="PS50244">
    <property type="entry name" value="S5A_REDUCTASE"/>
    <property type="match status" value="1"/>
</dbReference>